<dbReference type="NCBIfam" id="TIGR00482">
    <property type="entry name" value="nicotinate (nicotinamide) nucleotide adenylyltransferase"/>
    <property type="match status" value="1"/>
</dbReference>
<dbReference type="Proteomes" id="UP000008707">
    <property type="component" value="Chromosome"/>
</dbReference>
<dbReference type="NCBIfam" id="NF000839">
    <property type="entry name" value="PRK00071.1-1"/>
    <property type="match status" value="1"/>
</dbReference>
<evidence type="ECO:0000256" key="5">
    <source>
        <dbReference type="ARBA" id="ARBA00022679"/>
    </source>
</evidence>
<reference evidence="13" key="2">
    <citation type="submission" date="2010-05" db="EMBL/GenBank/DDBJ databases">
        <title>Revision and reannotation of the Halomonas elongata DSM 2581(T) genome.</title>
        <authorList>
            <person name="Pfeiffer F."/>
            <person name="Bagyan I."/>
            <person name="Alfaro-Espinoza G."/>
            <person name="Zamora-Lagos M.A."/>
            <person name="Habermann B."/>
            <person name="Oesterhelt D."/>
            <person name="Kunte H.J."/>
        </authorList>
    </citation>
    <scope>NUCLEOTIDE SEQUENCE</scope>
    <source>
        <strain evidence="13">Type strain: DSM 2581</strain>
    </source>
</reference>
<dbReference type="EC" id="2.7.7.18" evidence="11"/>
<dbReference type="KEGG" id="hel:HELO_2194"/>
<evidence type="ECO:0000256" key="8">
    <source>
        <dbReference type="ARBA" id="ARBA00022840"/>
    </source>
</evidence>
<dbReference type="Gene3D" id="3.40.50.620">
    <property type="entry name" value="HUPs"/>
    <property type="match status" value="1"/>
</dbReference>
<evidence type="ECO:0000256" key="9">
    <source>
        <dbReference type="ARBA" id="ARBA00023027"/>
    </source>
</evidence>
<dbReference type="HOGENOM" id="CLU_069765_0_0_6"/>
<gene>
    <name evidence="11 13" type="primary">nadD</name>
    <name evidence="13" type="ordered locus">HELO_2194</name>
    <name evidence="14" type="ORF">SR933_04790</name>
</gene>
<comment type="similarity">
    <text evidence="3 11">Belongs to the NadD family.</text>
</comment>
<reference evidence="15" key="3">
    <citation type="journal article" date="2011" name="Environ. Microbiol.">
        <title>A blueprint of ectoine metabolism from the genome of the industrial producer Halomonas elongata DSM 2581(T).</title>
        <authorList>
            <person name="Schwibbert K."/>
            <person name="Marin-Sanguino A."/>
            <person name="Bagyan I."/>
            <person name="Heidrich G."/>
            <person name="Lentzen G."/>
            <person name="Seitz H."/>
            <person name="Rampp M."/>
            <person name="Schuster S.C."/>
            <person name="Klenk H.P."/>
            <person name="Pfeiffer F."/>
            <person name="Oesterhelt D."/>
            <person name="Kunte H.J."/>
        </authorList>
    </citation>
    <scope>NUCLEOTIDE SEQUENCE [LARGE SCALE GENOMIC DNA]</scope>
    <source>
        <strain evidence="15">ATCC 33173 / DSM 2581 / NBRC 15536 / NCIMB 2198 / 1H9</strain>
    </source>
</reference>
<evidence type="ECO:0000256" key="3">
    <source>
        <dbReference type="ARBA" id="ARBA00009014"/>
    </source>
</evidence>
<keyword evidence="6 11" id="KW-0548">Nucleotidyltransferase</keyword>
<dbReference type="PANTHER" id="PTHR39321:SF3">
    <property type="entry name" value="PHOSPHOPANTETHEINE ADENYLYLTRANSFERASE"/>
    <property type="match status" value="1"/>
</dbReference>
<evidence type="ECO:0000259" key="12">
    <source>
        <dbReference type="Pfam" id="PF01467"/>
    </source>
</evidence>
<evidence type="ECO:0000313" key="14">
    <source>
        <dbReference type="EMBL" id="WPU48210.1"/>
    </source>
</evidence>
<proteinExistence type="inferred from homology"/>
<keyword evidence="8 11" id="KW-0067">ATP-binding</keyword>
<dbReference type="Proteomes" id="UP001322512">
    <property type="component" value="Chromosome"/>
</dbReference>
<accession>E1VB17</accession>
<comment type="function">
    <text evidence="1 11">Catalyzes the reversible adenylation of nicotinate mononucleotide (NaMN) to nicotinic acid adenine dinucleotide (NaAD).</text>
</comment>
<dbReference type="PANTHER" id="PTHR39321">
    <property type="entry name" value="NICOTINATE-NUCLEOTIDE ADENYLYLTRANSFERASE-RELATED"/>
    <property type="match status" value="1"/>
</dbReference>
<evidence type="ECO:0000256" key="6">
    <source>
        <dbReference type="ARBA" id="ARBA00022695"/>
    </source>
</evidence>
<comment type="pathway">
    <text evidence="2 11">Cofactor biosynthesis; NAD(+) biosynthesis; deamido-NAD(+) from nicotinate D-ribonucleotide: step 1/1.</text>
</comment>
<evidence type="ECO:0000256" key="2">
    <source>
        <dbReference type="ARBA" id="ARBA00005019"/>
    </source>
</evidence>
<dbReference type="NCBIfam" id="TIGR00125">
    <property type="entry name" value="cyt_tran_rel"/>
    <property type="match status" value="1"/>
</dbReference>
<dbReference type="RefSeq" id="WP_013331950.1">
    <property type="nucleotide sequence ID" value="NC_014532.2"/>
</dbReference>
<dbReference type="InterPro" id="IPR014729">
    <property type="entry name" value="Rossmann-like_a/b/a_fold"/>
</dbReference>
<dbReference type="GO" id="GO:0005524">
    <property type="term" value="F:ATP binding"/>
    <property type="evidence" value="ECO:0007669"/>
    <property type="project" value="UniProtKB-KW"/>
</dbReference>
<sequence>MARSVAEAQRPPRIAMLGGTFDPVHLGHLRSAVELREALALDRVHMVPAARSPLRDAPQVAPEDRLALLRLGIGDTPGLIADAREFSRRGPSYSADTLAELRDAYGSEARLVMALGHDAFMRLAEWREPHRLFELAHVVVIDRPDHEAPLPEALGELLAGREVEKVADLMAEPHGRLLRLALPSRMAISATEVRRRLARGDSVRYLLPEAVESHVLAQGLYRETGREGR</sequence>
<evidence type="ECO:0000313" key="13">
    <source>
        <dbReference type="EMBL" id="CBV42078.1"/>
    </source>
</evidence>
<dbReference type="eggNOG" id="COG1057">
    <property type="taxonomic scope" value="Bacteria"/>
</dbReference>
<dbReference type="GO" id="GO:0004515">
    <property type="term" value="F:nicotinate-nucleotide adenylyltransferase activity"/>
    <property type="evidence" value="ECO:0007669"/>
    <property type="project" value="UniProtKB-UniRule"/>
</dbReference>
<feature type="domain" description="Cytidyltransferase-like" evidence="12">
    <location>
        <begin position="16"/>
        <end position="196"/>
    </location>
</feature>
<comment type="catalytic activity">
    <reaction evidence="10 11">
        <text>nicotinate beta-D-ribonucleotide + ATP + H(+) = deamido-NAD(+) + diphosphate</text>
        <dbReference type="Rhea" id="RHEA:22860"/>
        <dbReference type="ChEBI" id="CHEBI:15378"/>
        <dbReference type="ChEBI" id="CHEBI:30616"/>
        <dbReference type="ChEBI" id="CHEBI:33019"/>
        <dbReference type="ChEBI" id="CHEBI:57502"/>
        <dbReference type="ChEBI" id="CHEBI:58437"/>
        <dbReference type="EC" id="2.7.7.18"/>
    </reaction>
</comment>
<keyword evidence="16" id="KW-1185">Reference proteome</keyword>
<evidence type="ECO:0000313" key="15">
    <source>
        <dbReference type="Proteomes" id="UP000008707"/>
    </source>
</evidence>
<organism evidence="13 15">
    <name type="scientific">Halomonas elongata (strain ATCC 33173 / DSM 2581 / NBRC 15536 / NCIMB 2198 / 1H9)</name>
    <dbReference type="NCBI Taxonomy" id="768066"/>
    <lineage>
        <taxon>Bacteria</taxon>
        <taxon>Pseudomonadati</taxon>
        <taxon>Pseudomonadota</taxon>
        <taxon>Gammaproteobacteria</taxon>
        <taxon>Oceanospirillales</taxon>
        <taxon>Halomonadaceae</taxon>
        <taxon>Halomonas</taxon>
    </lineage>
</organism>
<dbReference type="EMBL" id="FN869568">
    <property type="protein sequence ID" value="CBV42078.1"/>
    <property type="molecule type" value="Genomic_DNA"/>
</dbReference>
<evidence type="ECO:0000256" key="7">
    <source>
        <dbReference type="ARBA" id="ARBA00022741"/>
    </source>
</evidence>
<dbReference type="GO" id="GO:0009435">
    <property type="term" value="P:NAD+ biosynthetic process"/>
    <property type="evidence" value="ECO:0007669"/>
    <property type="project" value="UniProtKB-UniRule"/>
</dbReference>
<keyword evidence="5 11" id="KW-0808">Transferase</keyword>
<dbReference type="AlphaFoldDB" id="E1VB17"/>
<evidence type="ECO:0000256" key="10">
    <source>
        <dbReference type="ARBA" id="ARBA00048721"/>
    </source>
</evidence>
<dbReference type="STRING" id="768066.HELO_2194"/>
<dbReference type="Pfam" id="PF01467">
    <property type="entry name" value="CTP_transf_like"/>
    <property type="match status" value="1"/>
</dbReference>
<evidence type="ECO:0000313" key="16">
    <source>
        <dbReference type="Proteomes" id="UP001322512"/>
    </source>
</evidence>
<protein>
    <recommendedName>
        <fullName evidence="11">Probable nicotinate-nucleotide adenylyltransferase</fullName>
        <ecNumber evidence="11">2.7.7.18</ecNumber>
    </recommendedName>
    <alternativeName>
        <fullName evidence="11">Deamido-NAD(+) diphosphorylase</fullName>
    </alternativeName>
    <alternativeName>
        <fullName evidence="11">Deamido-NAD(+) pyrophosphorylase</fullName>
    </alternativeName>
    <alternativeName>
        <fullName evidence="11">Nicotinate mononucleotide adenylyltransferase</fullName>
        <shortName evidence="11">NaMN adenylyltransferase</shortName>
    </alternativeName>
</protein>
<keyword evidence="9 11" id="KW-0520">NAD</keyword>
<dbReference type="SUPFAM" id="SSF52374">
    <property type="entry name" value="Nucleotidylyl transferase"/>
    <property type="match status" value="1"/>
</dbReference>
<dbReference type="InterPro" id="IPR004821">
    <property type="entry name" value="Cyt_trans-like"/>
</dbReference>
<dbReference type="EMBL" id="CP139472">
    <property type="protein sequence ID" value="WPU48210.1"/>
    <property type="molecule type" value="Genomic_DNA"/>
</dbReference>
<name>E1VB17_HALED</name>
<evidence type="ECO:0000256" key="1">
    <source>
        <dbReference type="ARBA" id="ARBA00002324"/>
    </source>
</evidence>
<dbReference type="InterPro" id="IPR005248">
    <property type="entry name" value="NadD/NMNAT"/>
</dbReference>
<dbReference type="OrthoDB" id="5295945at2"/>
<evidence type="ECO:0000256" key="4">
    <source>
        <dbReference type="ARBA" id="ARBA00022642"/>
    </source>
</evidence>
<evidence type="ECO:0000256" key="11">
    <source>
        <dbReference type="HAMAP-Rule" id="MF_00244"/>
    </source>
</evidence>
<dbReference type="GeneID" id="91009486"/>
<keyword evidence="7 11" id="KW-0547">Nucleotide-binding</keyword>
<dbReference type="HAMAP" id="MF_00244">
    <property type="entry name" value="NaMN_adenylyltr"/>
    <property type="match status" value="1"/>
</dbReference>
<dbReference type="CDD" id="cd02165">
    <property type="entry name" value="NMNAT"/>
    <property type="match status" value="1"/>
</dbReference>
<dbReference type="UniPathway" id="UPA00253">
    <property type="reaction ID" value="UER00332"/>
</dbReference>
<reference evidence="13" key="1">
    <citation type="journal article" date="2010" name="Environ. Microbiol.">
        <title>A blueprint of ectoine metabolism from the genome of the industrial producer Halomonas elongata DSM 2581(T).</title>
        <authorList>
            <person name="Schwibbert K."/>
            <person name="Marin-Sanguino A."/>
            <person name="Bagyan I."/>
            <person name="Heidrich G."/>
            <person name="Lentzen G."/>
            <person name="Seitz H."/>
            <person name="Rampp M."/>
            <person name="Schuster S.C."/>
            <person name="Klenk H.P."/>
            <person name="Pfeiffer F."/>
            <person name="Oesterhelt D."/>
            <person name="Kunte H.J."/>
        </authorList>
    </citation>
    <scope>NUCLEOTIDE SEQUENCE</scope>
    <source>
        <strain evidence="13">Type strain: DSM 2581</strain>
    </source>
</reference>
<keyword evidence="4 11" id="KW-0662">Pyridine nucleotide biosynthesis</keyword>
<reference evidence="14 16" key="4">
    <citation type="submission" date="2023-11" db="EMBL/GenBank/DDBJ databases">
        <title>MicrobeMod: A computational toolkit for identifying prokaryotic methylation and restriction-modification with nanopore sequencing.</title>
        <authorList>
            <person name="Crits-Christoph A."/>
            <person name="Kang S.C."/>
            <person name="Lee H."/>
            <person name="Ostrov N."/>
        </authorList>
    </citation>
    <scope>NUCLEOTIDE SEQUENCE [LARGE SCALE GENOMIC DNA]</scope>
    <source>
        <strain evidence="14 16">ATCC 33173</strain>
    </source>
</reference>